<name>A0ACC0WEJ7_9STRA</name>
<organism evidence="1 2">
    <name type="scientific">Peronosclerospora sorghi</name>
    <dbReference type="NCBI Taxonomy" id="230839"/>
    <lineage>
        <taxon>Eukaryota</taxon>
        <taxon>Sar</taxon>
        <taxon>Stramenopiles</taxon>
        <taxon>Oomycota</taxon>
        <taxon>Peronosporomycetes</taxon>
        <taxon>Peronosporales</taxon>
        <taxon>Peronosporaceae</taxon>
        <taxon>Peronosclerospora</taxon>
    </lineage>
</organism>
<gene>
    <name evidence="1" type="ORF">PsorP6_012889</name>
</gene>
<protein>
    <submittedName>
        <fullName evidence="1">Uncharacterized protein</fullName>
    </submittedName>
</protein>
<evidence type="ECO:0000313" key="2">
    <source>
        <dbReference type="Proteomes" id="UP001163321"/>
    </source>
</evidence>
<dbReference type="EMBL" id="CM047592">
    <property type="protein sequence ID" value="KAI9917243.1"/>
    <property type="molecule type" value="Genomic_DNA"/>
</dbReference>
<reference evidence="1 2" key="1">
    <citation type="journal article" date="2022" name="bioRxiv">
        <title>The genome of the oomycete Peronosclerospora sorghi, a cosmopolitan pathogen of maize and sorghum, is inflated with dispersed pseudogenes.</title>
        <authorList>
            <person name="Fletcher K."/>
            <person name="Martin F."/>
            <person name="Isakeit T."/>
            <person name="Cavanaugh K."/>
            <person name="Magill C."/>
            <person name="Michelmore R."/>
        </authorList>
    </citation>
    <scope>NUCLEOTIDE SEQUENCE [LARGE SCALE GENOMIC DNA]</scope>
    <source>
        <strain evidence="1">P6</strain>
    </source>
</reference>
<sequence length="91" mass="10454">MFEGKLANGAGETSLAREAHRLDQFLDFCHLNSLFSSHTGFYFATWMTIVTTFVYMYCKVYVALTGVQTQIVEAMNTTDIDIWIRLERSTK</sequence>
<evidence type="ECO:0000313" key="1">
    <source>
        <dbReference type="EMBL" id="KAI9917243.1"/>
    </source>
</evidence>
<proteinExistence type="predicted"/>
<keyword evidence="2" id="KW-1185">Reference proteome</keyword>
<comment type="caution">
    <text evidence="1">The sequence shown here is derived from an EMBL/GenBank/DDBJ whole genome shotgun (WGS) entry which is preliminary data.</text>
</comment>
<dbReference type="Proteomes" id="UP001163321">
    <property type="component" value="Chromosome 13"/>
</dbReference>
<accession>A0ACC0WEJ7</accession>